<dbReference type="Pfam" id="PF10180">
    <property type="entry name" value="WKF"/>
    <property type="match status" value="1"/>
</dbReference>
<dbReference type="eggNOG" id="KOG4829">
    <property type="taxonomic scope" value="Eukaryota"/>
</dbReference>
<gene>
    <name evidence="3" type="primary">TDEL0B05710</name>
    <name evidence="3" type="ORF">TDEL_0B05710</name>
</gene>
<feature type="compositionally biased region" description="Acidic residues" evidence="1">
    <location>
        <begin position="213"/>
        <end position="225"/>
    </location>
</feature>
<feature type="region of interest" description="Disordered" evidence="1">
    <location>
        <begin position="1"/>
        <end position="72"/>
    </location>
</feature>
<dbReference type="STRING" id="1076872.G8ZQ06"/>
<feature type="compositionally biased region" description="Basic residues" evidence="1">
    <location>
        <begin position="61"/>
        <end position="72"/>
    </location>
</feature>
<organism evidence="3 4">
    <name type="scientific">Torulaspora delbrueckii</name>
    <name type="common">Yeast</name>
    <name type="synonym">Candida colliculosa</name>
    <dbReference type="NCBI Taxonomy" id="4950"/>
    <lineage>
        <taxon>Eukaryota</taxon>
        <taxon>Fungi</taxon>
        <taxon>Dikarya</taxon>
        <taxon>Ascomycota</taxon>
        <taxon>Saccharomycotina</taxon>
        <taxon>Saccharomycetes</taxon>
        <taxon>Saccharomycetales</taxon>
        <taxon>Saccharomycetaceae</taxon>
        <taxon>Torulaspora</taxon>
    </lineage>
</organism>
<keyword evidence="4" id="KW-1185">Reference proteome</keyword>
<feature type="domain" description="WKF" evidence="2">
    <location>
        <begin position="95"/>
        <end position="192"/>
    </location>
</feature>
<dbReference type="RefSeq" id="XP_003679911.1">
    <property type="nucleotide sequence ID" value="XM_003679863.1"/>
</dbReference>
<dbReference type="GO" id="GO:0005730">
    <property type="term" value="C:nucleolus"/>
    <property type="evidence" value="ECO:0007669"/>
    <property type="project" value="EnsemblFungi"/>
</dbReference>
<evidence type="ECO:0000259" key="2">
    <source>
        <dbReference type="Pfam" id="PF10180"/>
    </source>
</evidence>
<feature type="compositionally biased region" description="Basic and acidic residues" evidence="1">
    <location>
        <begin position="44"/>
        <end position="53"/>
    </location>
</feature>
<dbReference type="HOGENOM" id="CLU_086740_0_0_1"/>
<sequence length="272" mass="32004">MSDQHIPAWQRIKIKQTQKEDGSNDFAEEDPLNITTHLATGSLTKKEKQKLIRGDNNTNKIAKKKVKSNSRKKEKLAKDVREEIKRKTVLKDQLRYLIDFYLEKVSDKLPDDVQDLENVKINYPEEKLQKKSDEELGVVDVWKFSKQKQNWLIKHFFNVEELPLEYNELIMQYFKDLKGETLKQSISEKCQKKIEEWNSYVERELVKMKEIVEGNDQEENSEGNEDTEKQVDGDLKKNEEELEIPPNKDVASRCLKLITVWGSDNGQELKTF</sequence>
<dbReference type="GO" id="GO:0003723">
    <property type="term" value="F:RNA binding"/>
    <property type="evidence" value="ECO:0007669"/>
    <property type="project" value="EnsemblFungi"/>
</dbReference>
<feature type="compositionally biased region" description="Polar residues" evidence="1">
    <location>
        <begin position="33"/>
        <end position="43"/>
    </location>
</feature>
<evidence type="ECO:0000313" key="4">
    <source>
        <dbReference type="Proteomes" id="UP000005627"/>
    </source>
</evidence>
<protein>
    <recommendedName>
        <fullName evidence="2">WKF domain-containing protein</fullName>
    </recommendedName>
</protein>
<feature type="compositionally biased region" description="Basic and acidic residues" evidence="1">
    <location>
        <begin position="226"/>
        <end position="239"/>
    </location>
</feature>
<dbReference type="FunCoup" id="G8ZQ06">
    <property type="interactions" value="238"/>
</dbReference>
<evidence type="ECO:0000256" key="1">
    <source>
        <dbReference type="SAM" id="MobiDB-lite"/>
    </source>
</evidence>
<dbReference type="GO" id="GO:0000470">
    <property type="term" value="P:maturation of LSU-rRNA"/>
    <property type="evidence" value="ECO:0007669"/>
    <property type="project" value="EnsemblFungi"/>
</dbReference>
<dbReference type="InParanoid" id="G8ZQ06"/>
<feature type="region of interest" description="Disordered" evidence="1">
    <location>
        <begin position="213"/>
        <end position="244"/>
    </location>
</feature>
<accession>G8ZQ06</accession>
<dbReference type="PANTHER" id="PTHR22306:SF2">
    <property type="entry name" value="CHROMOSOME 7 OPEN READING FRAME 50"/>
    <property type="match status" value="1"/>
</dbReference>
<dbReference type="KEGG" id="tdl:TDEL_0B05710"/>
<dbReference type="AlphaFoldDB" id="G8ZQ06"/>
<dbReference type="GeneID" id="11504937"/>
<evidence type="ECO:0000313" key="3">
    <source>
        <dbReference type="EMBL" id="CCE90700.1"/>
    </source>
</evidence>
<dbReference type="EMBL" id="HE616743">
    <property type="protein sequence ID" value="CCE90700.1"/>
    <property type="molecule type" value="Genomic_DNA"/>
</dbReference>
<dbReference type="Proteomes" id="UP000005627">
    <property type="component" value="Chromosome 2"/>
</dbReference>
<dbReference type="OrthoDB" id="10261563at2759"/>
<dbReference type="InterPro" id="IPR019327">
    <property type="entry name" value="WKF"/>
</dbReference>
<reference evidence="3 4" key="1">
    <citation type="journal article" date="2011" name="Proc. Natl. Acad. Sci. U.S.A.">
        <title>Evolutionary erosion of yeast sex chromosomes by mating-type switching accidents.</title>
        <authorList>
            <person name="Gordon J.L."/>
            <person name="Armisen D."/>
            <person name="Proux-Wera E."/>
            <person name="Oheigeartaigh S.S."/>
            <person name="Byrne K.P."/>
            <person name="Wolfe K.H."/>
        </authorList>
    </citation>
    <scope>NUCLEOTIDE SEQUENCE [LARGE SCALE GENOMIC DNA]</scope>
    <source>
        <strain evidence="4">ATCC 10662 / CBS 1146 / NBRC 0425 / NCYC 2629 / NRRL Y-866</strain>
    </source>
</reference>
<dbReference type="PANTHER" id="PTHR22306">
    <property type="entry name" value="CHROMOSOME 7 OPEN READING FRAME 50"/>
    <property type="match status" value="1"/>
</dbReference>
<name>G8ZQ06_TORDE</name>
<proteinExistence type="predicted"/>